<dbReference type="EMBL" id="ANNX02000026">
    <property type="protein sequence ID" value="KYC40832.1"/>
    <property type="molecule type" value="Genomic_DNA"/>
</dbReference>
<dbReference type="InterPro" id="IPR035069">
    <property type="entry name" value="TTHA1013/TTHA0281-like"/>
</dbReference>
<dbReference type="STRING" id="128403.WA1_24735"/>
<protein>
    <recommendedName>
        <fullName evidence="3">Type II toxin-antitoxin system HicB family antitoxin</fullName>
    </recommendedName>
</protein>
<reference evidence="1 2" key="1">
    <citation type="journal article" date="2013" name="Genome Biol. Evol.">
        <title>Genomes of Stigonematalean cyanobacteria (subsection V) and the evolution of oxygenic photosynthesis from prokaryotes to plastids.</title>
        <authorList>
            <person name="Dagan T."/>
            <person name="Roettger M."/>
            <person name="Stucken K."/>
            <person name="Landan G."/>
            <person name="Koch R."/>
            <person name="Major P."/>
            <person name="Gould S.B."/>
            <person name="Goremykin V.V."/>
            <person name="Rippka R."/>
            <person name="Tandeau de Marsac N."/>
            <person name="Gugger M."/>
            <person name="Lockhart P.J."/>
            <person name="Allen J.F."/>
            <person name="Brune I."/>
            <person name="Maus I."/>
            <person name="Puhler A."/>
            <person name="Martin W.F."/>
        </authorList>
    </citation>
    <scope>NUCLEOTIDE SEQUENCE [LARGE SCALE GENOMIC DNA]</scope>
    <source>
        <strain evidence="1 2">PCC 7110</strain>
    </source>
</reference>
<accession>A0A139X873</accession>
<comment type="caution">
    <text evidence="1">The sequence shown here is derived from an EMBL/GenBank/DDBJ whole genome shotgun (WGS) entry which is preliminary data.</text>
</comment>
<keyword evidence="2" id="KW-1185">Reference proteome</keyword>
<evidence type="ECO:0000313" key="1">
    <source>
        <dbReference type="EMBL" id="KYC40832.1"/>
    </source>
</evidence>
<dbReference type="Proteomes" id="UP000076925">
    <property type="component" value="Unassembled WGS sequence"/>
</dbReference>
<dbReference type="Gene3D" id="3.30.160.250">
    <property type="match status" value="1"/>
</dbReference>
<dbReference type="AlphaFoldDB" id="A0A139X873"/>
<name>A0A139X873_9CYAN</name>
<evidence type="ECO:0008006" key="3">
    <source>
        <dbReference type="Google" id="ProtNLM"/>
    </source>
</evidence>
<gene>
    <name evidence="1" type="ORF">WA1_24735</name>
</gene>
<sequence length="67" mass="8105">MFLAMETKKYVYWQDEEMWIGYLEEYPDYWTQAETEDELKENLVDIYKELTSGAISNVRRLAELEVS</sequence>
<evidence type="ECO:0000313" key="2">
    <source>
        <dbReference type="Proteomes" id="UP000076925"/>
    </source>
</evidence>
<dbReference type="SUPFAM" id="SSF143100">
    <property type="entry name" value="TTHA1013/TTHA0281-like"/>
    <property type="match status" value="1"/>
</dbReference>
<dbReference type="OrthoDB" id="489371at2"/>
<proteinExistence type="predicted"/>
<organism evidence="1 2">
    <name type="scientific">Scytonema hofmannii PCC 7110</name>
    <dbReference type="NCBI Taxonomy" id="128403"/>
    <lineage>
        <taxon>Bacteria</taxon>
        <taxon>Bacillati</taxon>
        <taxon>Cyanobacteriota</taxon>
        <taxon>Cyanophyceae</taxon>
        <taxon>Nostocales</taxon>
        <taxon>Scytonemataceae</taxon>
        <taxon>Scytonema</taxon>
    </lineage>
</organism>